<dbReference type="AlphaFoldDB" id="A0A2N0QE43"/>
<dbReference type="VEuPathDB" id="FungiDB:FUN_019288"/>
<dbReference type="VEuPathDB" id="FungiDB:RhiirFUN_020746"/>
<evidence type="ECO:0000313" key="3">
    <source>
        <dbReference type="Proteomes" id="UP000232688"/>
    </source>
</evidence>
<reference evidence="1 4" key="1">
    <citation type="submission" date="2016-04" db="EMBL/GenBank/DDBJ databases">
        <title>Genome analyses suggest a sexual origin of heterokaryosis in a supposedly ancient asexual fungus.</title>
        <authorList>
            <person name="Ropars J."/>
            <person name="Sedzielewska K."/>
            <person name="Noel J."/>
            <person name="Charron P."/>
            <person name="Farinelli L."/>
            <person name="Marton T."/>
            <person name="Kruger M."/>
            <person name="Pelin A."/>
            <person name="Brachmann A."/>
            <person name="Corradi N."/>
        </authorList>
    </citation>
    <scope>NUCLEOTIDE SEQUENCE [LARGE SCALE GENOMIC DNA]</scope>
    <source>
        <strain evidence="1 4">A5</strain>
    </source>
</reference>
<protein>
    <submittedName>
        <fullName evidence="1">Uncharacterized protein</fullName>
    </submittedName>
</protein>
<reference evidence="1 4" key="2">
    <citation type="submission" date="2017-09" db="EMBL/GenBank/DDBJ databases">
        <title>Extensive intraspecific genome diversity in a model arbuscular mycorrhizal fungus.</title>
        <authorList>
            <person name="Chen E.C."/>
            <person name="Morin E."/>
            <person name="Beaudet D."/>
            <person name="Noel J."/>
            <person name="Ndikumana S."/>
            <person name="Charron P."/>
            <person name="St-Onge C."/>
            <person name="Giorgi J."/>
            <person name="Grigoriev I.V."/>
            <person name="Roux C."/>
            <person name="Martin F.M."/>
            <person name="Corradi N."/>
        </authorList>
    </citation>
    <scope>NUCLEOTIDE SEQUENCE [LARGE SCALE GENOMIC DNA]</scope>
    <source>
        <strain evidence="1 4">A5</strain>
    </source>
</reference>
<reference evidence="2 3" key="4">
    <citation type="submission" date="2017-10" db="EMBL/GenBank/DDBJ databases">
        <title>Genome analyses suggest a sexual origin of heterokaryosis in a supposedly ancient asexual fungus.</title>
        <authorList>
            <person name="Corradi N."/>
            <person name="Sedzielewska K."/>
            <person name="Noel J."/>
            <person name="Charron P."/>
            <person name="Farinelli L."/>
            <person name="Marton T."/>
            <person name="Kruger M."/>
            <person name="Pelin A."/>
            <person name="Brachmann A."/>
            <person name="Corradi N."/>
        </authorList>
    </citation>
    <scope>NUCLEOTIDE SEQUENCE [LARGE SCALE GENOMIC DNA]</scope>
    <source>
        <strain evidence="2 3">A1</strain>
    </source>
</reference>
<dbReference type="Proteomes" id="UP000232722">
    <property type="component" value="Unassembled WGS sequence"/>
</dbReference>
<evidence type="ECO:0000313" key="1">
    <source>
        <dbReference type="EMBL" id="PKC17349.1"/>
    </source>
</evidence>
<evidence type="ECO:0000313" key="4">
    <source>
        <dbReference type="Proteomes" id="UP000232722"/>
    </source>
</evidence>
<evidence type="ECO:0000313" key="2">
    <source>
        <dbReference type="EMBL" id="PKC71198.1"/>
    </source>
</evidence>
<dbReference type="Proteomes" id="UP000232688">
    <property type="component" value="Unassembled WGS sequence"/>
</dbReference>
<dbReference type="VEuPathDB" id="FungiDB:RhiirA1_532170"/>
<proteinExistence type="predicted"/>
<reference evidence="2 3" key="3">
    <citation type="submission" date="2017-10" db="EMBL/GenBank/DDBJ databases">
        <title>Extensive intraspecific genome diversity in a model arbuscular mycorrhizal fungus.</title>
        <authorList>
            <person name="Chen E.C.H."/>
            <person name="Morin E."/>
            <person name="Baudet D."/>
            <person name="Noel J."/>
            <person name="Ndikumana S."/>
            <person name="Charron P."/>
            <person name="St-Onge C."/>
            <person name="Giorgi J."/>
            <person name="Grigoriev I.V."/>
            <person name="Roux C."/>
            <person name="Martin F.M."/>
            <person name="Corradi N."/>
        </authorList>
    </citation>
    <scope>NUCLEOTIDE SEQUENCE [LARGE SCALE GENOMIC DNA]</scope>
    <source>
        <strain evidence="2 3">A1</strain>
    </source>
</reference>
<accession>A0A2N0QE43</accession>
<organism evidence="1 4">
    <name type="scientific">Rhizophagus irregularis</name>
    <dbReference type="NCBI Taxonomy" id="588596"/>
    <lineage>
        <taxon>Eukaryota</taxon>
        <taxon>Fungi</taxon>
        <taxon>Fungi incertae sedis</taxon>
        <taxon>Mucoromycota</taxon>
        <taxon>Glomeromycotina</taxon>
        <taxon>Glomeromycetes</taxon>
        <taxon>Glomerales</taxon>
        <taxon>Glomeraceae</taxon>
        <taxon>Rhizophagus</taxon>
    </lineage>
</organism>
<dbReference type="EMBL" id="LLXH01000180">
    <property type="protein sequence ID" value="PKC71198.1"/>
    <property type="molecule type" value="Genomic_DNA"/>
</dbReference>
<name>A0A2N0QE43_9GLOM</name>
<comment type="caution">
    <text evidence="1">The sequence shown here is derived from an EMBL/GenBank/DDBJ whole genome shotgun (WGS) entry which is preliminary data.</text>
</comment>
<sequence>MYLKPALEKTYADRSIVIGNKCLVNCEGRIKISIHEDLTLSDIEMQHVLHPNRADISIPPEIKDFISDNISLLPREIYIQLVERGLNGKNRSTFAWTELSKKDITEMTLISAQKWKCSWI</sequence>
<gene>
    <name evidence="2" type="ORF">RhiirA1_532170</name>
    <name evidence="1" type="ORF">RhiirA5_493065</name>
</gene>
<dbReference type="EMBL" id="LLXJ01000018">
    <property type="protein sequence ID" value="PKC17349.1"/>
    <property type="molecule type" value="Genomic_DNA"/>
</dbReference>